<organism evidence="3 4">
    <name type="scientific">Cylicocyclus nassatus</name>
    <name type="common">Nematode worm</name>
    <dbReference type="NCBI Taxonomy" id="53992"/>
    <lineage>
        <taxon>Eukaryota</taxon>
        <taxon>Metazoa</taxon>
        <taxon>Ecdysozoa</taxon>
        <taxon>Nematoda</taxon>
        <taxon>Chromadorea</taxon>
        <taxon>Rhabditida</taxon>
        <taxon>Rhabditina</taxon>
        <taxon>Rhabditomorpha</taxon>
        <taxon>Strongyloidea</taxon>
        <taxon>Strongylidae</taxon>
        <taxon>Cylicocyclus</taxon>
    </lineage>
</organism>
<dbReference type="EMBL" id="CATQJL010000326">
    <property type="protein sequence ID" value="CAJ0609978.1"/>
    <property type="molecule type" value="Genomic_DNA"/>
</dbReference>
<evidence type="ECO:0000256" key="1">
    <source>
        <dbReference type="SAM" id="MobiDB-lite"/>
    </source>
</evidence>
<comment type="caution">
    <text evidence="3">The sequence shown here is derived from an EMBL/GenBank/DDBJ whole genome shotgun (WGS) entry which is preliminary data.</text>
</comment>
<feature type="compositionally biased region" description="Low complexity" evidence="1">
    <location>
        <begin position="382"/>
        <end position="394"/>
    </location>
</feature>
<protein>
    <submittedName>
        <fullName evidence="3">Uncharacterized protein</fullName>
    </submittedName>
</protein>
<keyword evidence="2" id="KW-0472">Membrane</keyword>
<name>A0AA36MHQ7_CYLNA</name>
<sequence>MLSLLSLIIASGTVLRADTEQWEPTTYPDPRTNATQCNTFDNSTLCDPDRILTDTWRQTIHDNIVAQTNRLQNIDIKYTDNASAECHDGSSNGARIFVILARRINTTSSQNISSNDLTAFGHGLREAFGLDAEPCRNYVLVLGVELAKEIYVWTGSDLALPKDRMETSLEQYKNLFLERNYMEGLNTIIDEIGNVLADPFKGTSTVDSVLDGASNVTSVPEDTTTSSQLASTPIWIYIILFVSIAISIISLLILSVLLCKWKKRRDTTYPIKNEKSPYMKPNAYHRTASSSIISPAKSVQELGNISETSSENGYTNEAQSPRILRQRRGSLSAVSLPRTVSINGSDRNAYIYSIDLSDEDEMRMKSDEDETRKESHQMAADSSLSSSNYSESISHTGKPLKVTVSPEDLYTDQVAIRCVSDIRLKPNKPPDNKWASF</sequence>
<feature type="transmembrane region" description="Helical" evidence="2">
    <location>
        <begin position="234"/>
        <end position="259"/>
    </location>
</feature>
<dbReference type="Pfam" id="PF17175">
    <property type="entry name" value="MOLO1"/>
    <property type="match status" value="1"/>
</dbReference>
<feature type="compositionally biased region" description="Basic and acidic residues" evidence="1">
    <location>
        <begin position="362"/>
        <end position="376"/>
    </location>
</feature>
<evidence type="ECO:0000256" key="2">
    <source>
        <dbReference type="SAM" id="Phobius"/>
    </source>
</evidence>
<dbReference type="InterPro" id="IPR033438">
    <property type="entry name" value="MOLO1"/>
</dbReference>
<gene>
    <name evidence="3" type="ORF">CYNAS_LOCUS21961</name>
</gene>
<keyword evidence="2" id="KW-1133">Transmembrane helix</keyword>
<keyword evidence="2" id="KW-0812">Transmembrane</keyword>
<evidence type="ECO:0000313" key="3">
    <source>
        <dbReference type="EMBL" id="CAJ0609978.1"/>
    </source>
</evidence>
<keyword evidence="4" id="KW-1185">Reference proteome</keyword>
<dbReference type="AlphaFoldDB" id="A0AA36MHQ7"/>
<reference evidence="3" key="1">
    <citation type="submission" date="2023-07" db="EMBL/GenBank/DDBJ databases">
        <authorList>
            <consortium name="CYATHOMIX"/>
        </authorList>
    </citation>
    <scope>NUCLEOTIDE SEQUENCE</scope>
    <source>
        <strain evidence="3">N/A</strain>
    </source>
</reference>
<dbReference type="PANTHER" id="PTHR33748">
    <property type="entry name" value="PROTEIN CBG04600"/>
    <property type="match status" value="1"/>
</dbReference>
<feature type="region of interest" description="Disordered" evidence="1">
    <location>
        <begin position="361"/>
        <end position="406"/>
    </location>
</feature>
<evidence type="ECO:0000313" key="4">
    <source>
        <dbReference type="Proteomes" id="UP001176961"/>
    </source>
</evidence>
<proteinExistence type="predicted"/>
<dbReference type="GO" id="GO:0005892">
    <property type="term" value="C:acetylcholine-gated channel complex"/>
    <property type="evidence" value="ECO:0007669"/>
    <property type="project" value="InterPro"/>
</dbReference>
<dbReference type="Proteomes" id="UP001176961">
    <property type="component" value="Unassembled WGS sequence"/>
</dbReference>
<accession>A0AA36MHQ7</accession>
<dbReference type="Gene3D" id="3.10.310.50">
    <property type="match status" value="1"/>
</dbReference>
<dbReference type="PANTHER" id="PTHR33748:SF2">
    <property type="entry name" value="CONSERVED PLASMA MEMBRANE PROTEIN"/>
    <property type="match status" value="1"/>
</dbReference>